<gene>
    <name evidence="1" type="ORF">ShPel53_52</name>
</gene>
<proteinExistence type="predicted"/>
<protein>
    <submittedName>
        <fullName evidence="1">Uncharacterized protein</fullName>
    </submittedName>
</protein>
<evidence type="ECO:0000313" key="1">
    <source>
        <dbReference type="EMBL" id="XDJ02265.1"/>
    </source>
</evidence>
<organism evidence="1">
    <name type="scientific">Staphylococcus phage Pel53</name>
    <dbReference type="NCBI Taxonomy" id="3234048"/>
    <lineage>
        <taxon>Viruses</taxon>
        <taxon>Duplodnaviria</taxon>
        <taxon>Heunggongvirae</taxon>
        <taxon>Uroviricota</taxon>
        <taxon>Caudoviricetes</taxon>
        <taxon>Chaseviridae</taxon>
        <taxon>Cleopatravirinae</taxon>
    </lineage>
</organism>
<reference evidence="1" key="1">
    <citation type="submission" date="2024-06" db="EMBL/GenBank/DDBJ databases">
        <title>New lytic and new temperate phages specific for Staphylococcus hyicus.</title>
        <authorList>
            <person name="Petrzik K."/>
            <person name="Sovova L."/>
        </authorList>
    </citation>
    <scope>NUCLEOTIDE SEQUENCE</scope>
</reference>
<accession>A0AB39C6R9</accession>
<name>A0AB39C6R9_9CAUD</name>
<dbReference type="EMBL" id="PP952070">
    <property type="protein sequence ID" value="XDJ02265.1"/>
    <property type="molecule type" value="Genomic_DNA"/>
</dbReference>
<sequence>MIAQPIYLDVAEVKVLSRETKTQILVHNETWAQKCSKLTRQ</sequence>